<protein>
    <submittedName>
        <fullName evidence="2">Uncharacterized protein</fullName>
    </submittedName>
</protein>
<reference evidence="2" key="1">
    <citation type="journal article" date="2020" name="bioRxiv">
        <title>Comparative genomics of Chlamydomonas.</title>
        <authorList>
            <person name="Craig R.J."/>
            <person name="Hasan A.R."/>
            <person name="Ness R.W."/>
            <person name="Keightley P.D."/>
        </authorList>
    </citation>
    <scope>NUCLEOTIDE SEQUENCE</scope>
    <source>
        <strain evidence="2">CCAP 11/70</strain>
    </source>
</reference>
<evidence type="ECO:0000256" key="1">
    <source>
        <dbReference type="SAM" id="Coils"/>
    </source>
</evidence>
<organism evidence="2 3">
    <name type="scientific">Edaphochlamys debaryana</name>
    <dbReference type="NCBI Taxonomy" id="47281"/>
    <lineage>
        <taxon>Eukaryota</taxon>
        <taxon>Viridiplantae</taxon>
        <taxon>Chlorophyta</taxon>
        <taxon>core chlorophytes</taxon>
        <taxon>Chlorophyceae</taxon>
        <taxon>CS clade</taxon>
        <taxon>Chlamydomonadales</taxon>
        <taxon>Chlamydomonadales incertae sedis</taxon>
        <taxon>Edaphochlamys</taxon>
    </lineage>
</organism>
<name>A0A836C112_9CHLO</name>
<dbReference type="PANTHER" id="PTHR34554">
    <property type="entry name" value="RGS1-HXK1-INTERACTING PROTEIN 1"/>
    <property type="match status" value="1"/>
</dbReference>
<dbReference type="Proteomes" id="UP000612055">
    <property type="component" value="Unassembled WGS sequence"/>
</dbReference>
<dbReference type="PANTHER" id="PTHR34554:SF2">
    <property type="entry name" value="RGS1-HXK1-INTERACTING PROTEIN 1"/>
    <property type="match status" value="1"/>
</dbReference>
<dbReference type="InterPro" id="IPR053284">
    <property type="entry name" value="RGS1-HXK1_interactor"/>
</dbReference>
<dbReference type="EMBL" id="JAEHOE010000024">
    <property type="protein sequence ID" value="KAG2495417.1"/>
    <property type="molecule type" value="Genomic_DNA"/>
</dbReference>
<dbReference type="AlphaFoldDB" id="A0A836C112"/>
<sequence>MGEAEPKDGSSTSFQQTLEGVRAQVGTTVADAQAQLDGALQTVAGFARQGLGLIGGGVREAYNAAADVAEAGTAYANHGLDQLKAVEDATVAEIRRGLDVVHANPYVSYPLLATGGMLLLPGTRRLLYRATLGRLRSVDNILKGSEGKVEGLRVKMGDFSSEAKKLQERLAVAEDEYVRGRQKLKATRQELQRLASVVAKSERQAAGVLEDLRSIKKADKATQLRAEAASQVSSLRAQRTALQSYIYRIASKDI</sequence>
<accession>A0A836C112</accession>
<evidence type="ECO:0000313" key="3">
    <source>
        <dbReference type="Proteomes" id="UP000612055"/>
    </source>
</evidence>
<proteinExistence type="predicted"/>
<feature type="coiled-coil region" evidence="1">
    <location>
        <begin position="149"/>
        <end position="204"/>
    </location>
</feature>
<keyword evidence="1" id="KW-0175">Coiled coil</keyword>
<dbReference type="OrthoDB" id="1914410at2759"/>
<keyword evidence="3" id="KW-1185">Reference proteome</keyword>
<comment type="caution">
    <text evidence="2">The sequence shown here is derived from an EMBL/GenBank/DDBJ whole genome shotgun (WGS) entry which is preliminary data.</text>
</comment>
<evidence type="ECO:0000313" key="2">
    <source>
        <dbReference type="EMBL" id="KAG2495417.1"/>
    </source>
</evidence>
<gene>
    <name evidence="2" type="ORF">HYH03_006364</name>
</gene>